<proteinExistence type="predicted"/>
<evidence type="ECO:0000256" key="4">
    <source>
        <dbReference type="SAM" id="MobiDB-lite"/>
    </source>
</evidence>
<feature type="compositionally biased region" description="Basic and acidic residues" evidence="4">
    <location>
        <begin position="202"/>
        <end position="213"/>
    </location>
</feature>
<dbReference type="PANTHER" id="PTHR14396:SF10">
    <property type="entry name" value="CLASPIN"/>
    <property type="match status" value="1"/>
</dbReference>
<feature type="compositionally biased region" description="Basic residues" evidence="4">
    <location>
        <begin position="214"/>
        <end position="233"/>
    </location>
</feature>
<comment type="subcellular location">
    <subcellularLocation>
        <location evidence="1">Nucleus</location>
    </subcellularLocation>
</comment>
<dbReference type="InterPro" id="IPR024146">
    <property type="entry name" value="Claspin"/>
</dbReference>
<dbReference type="EMBL" id="CM004468">
    <property type="protein sequence ID" value="OCT94759.1"/>
    <property type="molecule type" value="Genomic_DNA"/>
</dbReference>
<keyword evidence="2" id="KW-0597">Phosphoprotein</keyword>
<keyword evidence="3" id="KW-0539">Nucleus</keyword>
<name>A0A974HYA0_XENLA</name>
<evidence type="ECO:0000313" key="6">
    <source>
        <dbReference type="Proteomes" id="UP000694892"/>
    </source>
</evidence>
<dbReference type="GO" id="GO:0007095">
    <property type="term" value="P:mitotic G2 DNA damage checkpoint signaling"/>
    <property type="evidence" value="ECO:0007669"/>
    <property type="project" value="TreeGrafter"/>
</dbReference>
<evidence type="ECO:0000256" key="1">
    <source>
        <dbReference type="ARBA" id="ARBA00004123"/>
    </source>
</evidence>
<sequence length="489" mass="56032">MQHVASEPAFGAYTRLSEYSPISNNDLRLFLRSPAAERQKTERRGAQVFLEPEDNISLKIVETDSDSGQGSCEMADDQNKISDCLEDRDTDDKIFVRKKSKNRKILVESDSDEEMEMHNFADNAKVNFVNEENKENISAHREKPRRIRSAVLDSDNNDNSDNEVDVHMSTSQNTVERPESEHGNLEKETPAVKHKTSKSLKKQTDTNKEEKVKNKSKHKVHKEKIKRRTKQKSKAVTEDRPNLNDSVCLLTDGDLLENEVGNDIDSNEEEDSLEAIRAKMKCKLNSHSAEDYDGFELETEGNKEAPEKRKVILTPTIIHIERKAARLGKEAMKQIHSETQRLIQESSVSLPYHQPEPKTIHDFFKRCPRHLCQGNAMQLIKRLNDFMEDEAKLSGSDVGSGGEYEGEDDEYEEEAMDEDLPSDEELQDQVNKIHMKVTMDEDQRQLRLYQERYLADGDLHSNGPGRTKKFKWKHLGTCQTCTEAAIELN</sequence>
<gene>
    <name evidence="5" type="ORF">XELAEV_18012449mg</name>
</gene>
<feature type="compositionally biased region" description="Basic and acidic residues" evidence="4">
    <location>
        <begin position="176"/>
        <end position="191"/>
    </location>
</feature>
<evidence type="ECO:0000313" key="5">
    <source>
        <dbReference type="EMBL" id="OCT94759.1"/>
    </source>
</evidence>
<accession>A0A974HYA0</accession>
<dbReference type="GO" id="GO:0010997">
    <property type="term" value="F:anaphase-promoting complex binding"/>
    <property type="evidence" value="ECO:0007669"/>
    <property type="project" value="TreeGrafter"/>
</dbReference>
<dbReference type="GO" id="GO:0033314">
    <property type="term" value="P:mitotic DNA replication checkpoint signaling"/>
    <property type="evidence" value="ECO:0007669"/>
    <property type="project" value="TreeGrafter"/>
</dbReference>
<feature type="compositionally biased region" description="Basic residues" evidence="4">
    <location>
        <begin position="192"/>
        <end position="201"/>
    </location>
</feature>
<reference evidence="6" key="1">
    <citation type="journal article" date="2016" name="Nature">
        <title>Genome evolution in the allotetraploid frog Xenopus laevis.</title>
        <authorList>
            <person name="Session A.M."/>
            <person name="Uno Y."/>
            <person name="Kwon T."/>
            <person name="Chapman J.A."/>
            <person name="Toyoda A."/>
            <person name="Takahashi S."/>
            <person name="Fukui A."/>
            <person name="Hikosaka A."/>
            <person name="Suzuki A."/>
            <person name="Kondo M."/>
            <person name="van Heeringen S.J."/>
            <person name="Quigley I."/>
            <person name="Heinz S."/>
            <person name="Ogino H."/>
            <person name="Ochi H."/>
            <person name="Hellsten U."/>
            <person name="Lyons J.B."/>
            <person name="Simakov O."/>
            <person name="Putnam N."/>
            <person name="Stites J."/>
            <person name="Kuroki Y."/>
            <person name="Tanaka T."/>
            <person name="Michiue T."/>
            <person name="Watanabe M."/>
            <person name="Bogdanovic O."/>
            <person name="Lister R."/>
            <person name="Georgiou G."/>
            <person name="Paranjpe S.S."/>
            <person name="van Kruijsbergen I."/>
            <person name="Shu S."/>
            <person name="Carlson J."/>
            <person name="Kinoshita T."/>
            <person name="Ohta Y."/>
            <person name="Mawaribuchi S."/>
            <person name="Jenkins J."/>
            <person name="Grimwood J."/>
            <person name="Schmutz J."/>
            <person name="Mitros T."/>
            <person name="Mozaffari S.V."/>
            <person name="Suzuki Y."/>
            <person name="Haramoto Y."/>
            <person name="Yamamoto T.S."/>
            <person name="Takagi C."/>
            <person name="Heald R."/>
            <person name="Miller K."/>
            <person name="Haudenschild C."/>
            <person name="Kitzman J."/>
            <person name="Nakayama T."/>
            <person name="Izutsu Y."/>
            <person name="Robert J."/>
            <person name="Fortriede J."/>
            <person name="Burns K."/>
            <person name="Lotay V."/>
            <person name="Karimi K."/>
            <person name="Yasuoka Y."/>
            <person name="Dichmann D.S."/>
            <person name="Flajnik M.F."/>
            <person name="Houston D.W."/>
            <person name="Shendure J."/>
            <person name="DuPasquier L."/>
            <person name="Vize P.D."/>
            <person name="Zorn A.M."/>
            <person name="Ito M."/>
            <person name="Marcotte E.M."/>
            <person name="Wallingford J.B."/>
            <person name="Ito Y."/>
            <person name="Asashima M."/>
            <person name="Ueno N."/>
            <person name="Matsuda Y."/>
            <person name="Veenstra G.J."/>
            <person name="Fujiyama A."/>
            <person name="Harland R.M."/>
            <person name="Taira M."/>
            <person name="Rokhsar D.S."/>
        </authorList>
    </citation>
    <scope>NUCLEOTIDE SEQUENCE [LARGE SCALE GENOMIC DNA]</scope>
    <source>
        <strain evidence="6">J</strain>
    </source>
</reference>
<dbReference type="PANTHER" id="PTHR14396">
    <property type="entry name" value="CLASPIN"/>
    <property type="match status" value="1"/>
</dbReference>
<dbReference type="Proteomes" id="UP000694892">
    <property type="component" value="Chromosome 2L"/>
</dbReference>
<protein>
    <recommendedName>
        <fullName evidence="7">Claspin</fullName>
    </recommendedName>
</protein>
<feature type="compositionally biased region" description="Basic and acidic residues" evidence="4">
    <location>
        <begin position="131"/>
        <end position="141"/>
    </location>
</feature>
<dbReference type="AlphaFoldDB" id="A0A974HYA0"/>
<dbReference type="GO" id="GO:0005634">
    <property type="term" value="C:nucleus"/>
    <property type="evidence" value="ECO:0007669"/>
    <property type="project" value="UniProtKB-SubCell"/>
</dbReference>
<organism evidence="5 6">
    <name type="scientific">Xenopus laevis</name>
    <name type="common">African clawed frog</name>
    <dbReference type="NCBI Taxonomy" id="8355"/>
    <lineage>
        <taxon>Eukaryota</taxon>
        <taxon>Metazoa</taxon>
        <taxon>Chordata</taxon>
        <taxon>Craniata</taxon>
        <taxon>Vertebrata</taxon>
        <taxon>Euteleostomi</taxon>
        <taxon>Amphibia</taxon>
        <taxon>Batrachia</taxon>
        <taxon>Anura</taxon>
        <taxon>Pipoidea</taxon>
        <taxon>Pipidae</taxon>
        <taxon>Xenopodinae</taxon>
        <taxon>Xenopus</taxon>
        <taxon>Xenopus</taxon>
    </lineage>
</organism>
<evidence type="ECO:0000256" key="3">
    <source>
        <dbReference type="ARBA" id="ARBA00023242"/>
    </source>
</evidence>
<evidence type="ECO:0000256" key="2">
    <source>
        <dbReference type="ARBA" id="ARBA00022553"/>
    </source>
</evidence>
<feature type="region of interest" description="Disordered" evidence="4">
    <location>
        <begin position="392"/>
        <end position="423"/>
    </location>
</feature>
<feature type="compositionally biased region" description="Acidic residues" evidence="4">
    <location>
        <begin position="404"/>
        <end position="423"/>
    </location>
</feature>
<evidence type="ECO:0008006" key="7">
    <source>
        <dbReference type="Google" id="ProtNLM"/>
    </source>
</evidence>
<feature type="region of interest" description="Disordered" evidence="4">
    <location>
        <begin position="125"/>
        <end position="241"/>
    </location>
</feature>